<dbReference type="RefSeq" id="WP_343131865.1">
    <property type="nucleotide sequence ID" value="NZ_JBCITK010000001.1"/>
</dbReference>
<comment type="similarity">
    <text evidence="2 8">Belongs to the major facilitator superfamily. Bcr/CmlA family.</text>
</comment>
<feature type="transmembrane region" description="Helical" evidence="8">
    <location>
        <begin position="313"/>
        <end position="336"/>
    </location>
</feature>
<evidence type="ECO:0000256" key="2">
    <source>
        <dbReference type="ARBA" id="ARBA00006236"/>
    </source>
</evidence>
<feature type="transmembrane region" description="Helical" evidence="8">
    <location>
        <begin position="348"/>
        <end position="368"/>
    </location>
</feature>
<feature type="transmembrane region" description="Helical" evidence="8">
    <location>
        <begin position="137"/>
        <end position="161"/>
    </location>
</feature>
<feature type="transmembrane region" description="Helical" evidence="8">
    <location>
        <begin position="167"/>
        <end position="187"/>
    </location>
</feature>
<dbReference type="Proteomes" id="UP001418796">
    <property type="component" value="Unassembled WGS sequence"/>
</dbReference>
<feature type="transmembrane region" description="Helical" evidence="8">
    <location>
        <begin position="374"/>
        <end position="395"/>
    </location>
</feature>
<dbReference type="Gene3D" id="1.20.1720.10">
    <property type="entry name" value="Multidrug resistance protein D"/>
    <property type="match status" value="1"/>
</dbReference>
<keyword evidence="5 8" id="KW-0812">Transmembrane</keyword>
<comment type="caution">
    <text evidence="10">The sequence shown here is derived from an EMBL/GenBank/DDBJ whole genome shotgun (WGS) entry which is preliminary data.</text>
</comment>
<dbReference type="InterPro" id="IPR036259">
    <property type="entry name" value="MFS_trans_sf"/>
</dbReference>
<evidence type="ECO:0000256" key="3">
    <source>
        <dbReference type="ARBA" id="ARBA00022448"/>
    </source>
</evidence>
<evidence type="ECO:0000259" key="9">
    <source>
        <dbReference type="PROSITE" id="PS50850"/>
    </source>
</evidence>
<name>A0ABU9VN12_9BACI</name>
<dbReference type="InterPro" id="IPR020846">
    <property type="entry name" value="MFS_dom"/>
</dbReference>
<dbReference type="NCBIfam" id="TIGR00710">
    <property type="entry name" value="efflux_Bcr_CflA"/>
    <property type="match status" value="1"/>
</dbReference>
<comment type="subcellular location">
    <subcellularLocation>
        <location evidence="1 8">Cell membrane</location>
        <topology evidence="1 8">Multi-pass membrane protein</topology>
    </subcellularLocation>
</comment>
<gene>
    <name evidence="10" type="ORF">MKY91_19155</name>
</gene>
<feature type="transmembrane region" description="Helical" evidence="8">
    <location>
        <begin position="218"/>
        <end position="237"/>
    </location>
</feature>
<feature type="transmembrane region" description="Helical" evidence="8">
    <location>
        <begin position="257"/>
        <end position="277"/>
    </location>
</feature>
<evidence type="ECO:0000313" key="10">
    <source>
        <dbReference type="EMBL" id="MEN0645286.1"/>
    </source>
</evidence>
<reference evidence="10 11" key="1">
    <citation type="submission" date="2024-03" db="EMBL/GenBank/DDBJ databases">
        <title>Bacilli Hybrid Assemblies.</title>
        <authorList>
            <person name="Kovac J."/>
        </authorList>
    </citation>
    <scope>NUCLEOTIDE SEQUENCE [LARGE SCALE GENOMIC DNA]</scope>
    <source>
        <strain evidence="10 11">FSL R7-0666</strain>
    </source>
</reference>
<keyword evidence="11" id="KW-1185">Reference proteome</keyword>
<organism evidence="10 11">
    <name type="scientific">Alkalicoccobacillus gibsonii</name>
    <dbReference type="NCBI Taxonomy" id="79881"/>
    <lineage>
        <taxon>Bacteria</taxon>
        <taxon>Bacillati</taxon>
        <taxon>Bacillota</taxon>
        <taxon>Bacilli</taxon>
        <taxon>Bacillales</taxon>
        <taxon>Bacillaceae</taxon>
        <taxon>Alkalicoccobacillus</taxon>
    </lineage>
</organism>
<dbReference type="PANTHER" id="PTHR23502:SF132">
    <property type="entry name" value="POLYAMINE TRANSPORTER 2-RELATED"/>
    <property type="match status" value="1"/>
</dbReference>
<feature type="transmembrane region" description="Helical" evidence="8">
    <location>
        <begin position="80"/>
        <end position="102"/>
    </location>
</feature>
<feature type="transmembrane region" description="Helical" evidence="8">
    <location>
        <begin position="12"/>
        <end position="28"/>
    </location>
</feature>
<evidence type="ECO:0000256" key="5">
    <source>
        <dbReference type="ARBA" id="ARBA00022692"/>
    </source>
</evidence>
<dbReference type="PROSITE" id="PS50850">
    <property type="entry name" value="MFS"/>
    <property type="match status" value="1"/>
</dbReference>
<dbReference type="Pfam" id="PF07690">
    <property type="entry name" value="MFS_1"/>
    <property type="match status" value="1"/>
</dbReference>
<evidence type="ECO:0000313" key="11">
    <source>
        <dbReference type="Proteomes" id="UP001418796"/>
    </source>
</evidence>
<feature type="transmembrane region" description="Helical" evidence="8">
    <location>
        <begin position="108"/>
        <end position="125"/>
    </location>
</feature>
<sequence length="405" mass="42776">MEQQIVGKKRLGLAFLLGMLAAFGPLTIDMYLPSFPDITVGLNTSASLVQLSLTACLLGLAVGQLVVGPLSDAKGRKKPLIVFIILYVLASLACAFAPNIYFLIVGRFLQGFTAAAGIVISRAVVRDLFSGRELTKFFSLLMLINGLFPIMAPVFGAGVLLVPGATWNWVFIVLGILGLIIVSAVSFKLKETLPVEKRVPSSIGATLGTFSYLIKDRLFMGLALTQGLMTGGIFAYVSGTPFVYQSIYNVSPQMFSVLFGVNGLGIILGTHLVGRYAGIVPERVFLKVGLIIAVVAGAFLFVMTMLQGPLLSIVIPIFFFVSMIGMVGTTSFSLAMETKGEQAGSASALLGLLPFAIGATTAPLVGIAGEETAVPMGFIIFIMSAGAFLSFTFLAKGGRVKEELA</sequence>
<keyword evidence="4 8" id="KW-1003">Cell membrane</keyword>
<dbReference type="InterPro" id="IPR011701">
    <property type="entry name" value="MFS"/>
</dbReference>
<feature type="transmembrane region" description="Helical" evidence="8">
    <location>
        <begin position="284"/>
        <end position="307"/>
    </location>
</feature>
<keyword evidence="7 8" id="KW-0472">Membrane</keyword>
<evidence type="ECO:0000256" key="6">
    <source>
        <dbReference type="ARBA" id="ARBA00022989"/>
    </source>
</evidence>
<proteinExistence type="inferred from homology"/>
<keyword evidence="3 8" id="KW-0813">Transport</keyword>
<dbReference type="CDD" id="cd17320">
    <property type="entry name" value="MFS_MdfA_MDR_like"/>
    <property type="match status" value="1"/>
</dbReference>
<protein>
    <recommendedName>
        <fullName evidence="8">Bcr/CflA family efflux transporter</fullName>
    </recommendedName>
</protein>
<dbReference type="PANTHER" id="PTHR23502">
    <property type="entry name" value="MAJOR FACILITATOR SUPERFAMILY"/>
    <property type="match status" value="1"/>
</dbReference>
<evidence type="ECO:0000256" key="8">
    <source>
        <dbReference type="RuleBase" id="RU365088"/>
    </source>
</evidence>
<feature type="transmembrane region" description="Helical" evidence="8">
    <location>
        <begin position="48"/>
        <end position="68"/>
    </location>
</feature>
<feature type="domain" description="Major facilitator superfamily (MFS) profile" evidence="9">
    <location>
        <begin position="10"/>
        <end position="399"/>
    </location>
</feature>
<evidence type="ECO:0000256" key="1">
    <source>
        <dbReference type="ARBA" id="ARBA00004651"/>
    </source>
</evidence>
<accession>A0ABU9VN12</accession>
<evidence type="ECO:0000256" key="7">
    <source>
        <dbReference type="ARBA" id="ARBA00023136"/>
    </source>
</evidence>
<dbReference type="SUPFAM" id="SSF103473">
    <property type="entry name" value="MFS general substrate transporter"/>
    <property type="match status" value="1"/>
</dbReference>
<keyword evidence="6 8" id="KW-1133">Transmembrane helix</keyword>
<dbReference type="InterPro" id="IPR004812">
    <property type="entry name" value="Efflux_drug-R_Bcr/CmlA"/>
</dbReference>
<evidence type="ECO:0000256" key="4">
    <source>
        <dbReference type="ARBA" id="ARBA00022475"/>
    </source>
</evidence>
<dbReference type="EMBL" id="JBCITK010000001">
    <property type="protein sequence ID" value="MEN0645286.1"/>
    <property type="molecule type" value="Genomic_DNA"/>
</dbReference>